<dbReference type="Proteomes" id="UP001305815">
    <property type="component" value="Chromosome"/>
</dbReference>
<organism evidence="2 3">
    <name type="scientific">Claveliimonas bilis</name>
    <dbReference type="NCBI Taxonomy" id="3028070"/>
    <lineage>
        <taxon>Bacteria</taxon>
        <taxon>Bacillati</taxon>
        <taxon>Bacillota</taxon>
        <taxon>Clostridia</taxon>
        <taxon>Lachnospirales</taxon>
        <taxon>Lachnospiraceae</taxon>
        <taxon>Claveliimonas</taxon>
    </lineage>
</organism>
<dbReference type="EMBL" id="AP027742">
    <property type="protein sequence ID" value="BDZ77069.1"/>
    <property type="molecule type" value="Genomic_DNA"/>
</dbReference>
<proteinExistence type="predicted"/>
<sequence>MSVTMEKIDARREKNKEKRKGTAEKEAKEKKEKACGGSCDRAGYSVCAWSSSLWYVQTG</sequence>
<name>A0ABN6Z120_9FIRM</name>
<feature type="region of interest" description="Disordered" evidence="1">
    <location>
        <begin position="1"/>
        <end position="29"/>
    </location>
</feature>
<evidence type="ECO:0000313" key="2">
    <source>
        <dbReference type="EMBL" id="BDZ77069.1"/>
    </source>
</evidence>
<gene>
    <name evidence="2" type="ORF">Lac1_12520</name>
</gene>
<reference evidence="3" key="1">
    <citation type="journal article" date="2023" name="Int. J. Syst. Evol. Microbiol.">
        <title>Claveliimonas bilis gen. nov., sp. nov., deoxycholic acid-producing bacteria isolated from human faeces, and reclassification of Sellimonas monacensis Zenner et al. 2021 as Claveliimonas monacensis comb. nov.</title>
        <authorList>
            <person name="Hisatomi A."/>
            <person name="Kastawa N.W.E.P.G."/>
            <person name="Song I."/>
            <person name="Ohkuma M."/>
            <person name="Fukiya S."/>
            <person name="Sakamoto M."/>
        </authorList>
    </citation>
    <scope>NUCLEOTIDE SEQUENCE [LARGE SCALE GENOMIC DNA]</scope>
    <source>
        <strain evidence="3">12BBH14</strain>
    </source>
</reference>
<evidence type="ECO:0000256" key="1">
    <source>
        <dbReference type="SAM" id="MobiDB-lite"/>
    </source>
</evidence>
<evidence type="ECO:0000313" key="3">
    <source>
        <dbReference type="Proteomes" id="UP001305815"/>
    </source>
</evidence>
<keyword evidence="3" id="KW-1185">Reference proteome</keyword>
<accession>A0ABN6Z120</accession>
<protein>
    <submittedName>
        <fullName evidence="2">Uncharacterized protein</fullName>
    </submittedName>
</protein>